<feature type="compositionally biased region" description="Basic and acidic residues" evidence="1">
    <location>
        <begin position="26"/>
        <end position="39"/>
    </location>
</feature>
<dbReference type="Proteomes" id="UP001054837">
    <property type="component" value="Unassembled WGS sequence"/>
</dbReference>
<gene>
    <name evidence="2" type="ORF">CDAR_70271</name>
</gene>
<protein>
    <submittedName>
        <fullName evidence="2">Uncharacterized protein</fullName>
    </submittedName>
</protein>
<comment type="caution">
    <text evidence="2">The sequence shown here is derived from an EMBL/GenBank/DDBJ whole genome shotgun (WGS) entry which is preliminary data.</text>
</comment>
<feature type="region of interest" description="Disordered" evidence="1">
    <location>
        <begin position="17"/>
        <end position="63"/>
    </location>
</feature>
<name>A0AAV4PYA0_9ARAC</name>
<proteinExistence type="predicted"/>
<sequence length="96" mass="11544">MTILFFFSRHFPPRLNIRSNNPHGSLYEHKSKERKEKNTIDVPPPPSLFDWNMNKKRNPTKKQYQRQQLYQEMQYKKKVCNPAFSNMTPNTKSTIT</sequence>
<feature type="compositionally biased region" description="Basic residues" evidence="1">
    <location>
        <begin position="54"/>
        <end position="63"/>
    </location>
</feature>
<accession>A0AAV4PYA0</accession>
<evidence type="ECO:0000313" key="2">
    <source>
        <dbReference type="EMBL" id="GIY01122.1"/>
    </source>
</evidence>
<organism evidence="2 3">
    <name type="scientific">Caerostris darwini</name>
    <dbReference type="NCBI Taxonomy" id="1538125"/>
    <lineage>
        <taxon>Eukaryota</taxon>
        <taxon>Metazoa</taxon>
        <taxon>Ecdysozoa</taxon>
        <taxon>Arthropoda</taxon>
        <taxon>Chelicerata</taxon>
        <taxon>Arachnida</taxon>
        <taxon>Araneae</taxon>
        <taxon>Araneomorphae</taxon>
        <taxon>Entelegynae</taxon>
        <taxon>Araneoidea</taxon>
        <taxon>Araneidae</taxon>
        <taxon>Caerostris</taxon>
    </lineage>
</organism>
<evidence type="ECO:0000313" key="3">
    <source>
        <dbReference type="Proteomes" id="UP001054837"/>
    </source>
</evidence>
<keyword evidence="3" id="KW-1185">Reference proteome</keyword>
<dbReference type="EMBL" id="BPLQ01003527">
    <property type="protein sequence ID" value="GIY01122.1"/>
    <property type="molecule type" value="Genomic_DNA"/>
</dbReference>
<dbReference type="AlphaFoldDB" id="A0AAV4PYA0"/>
<evidence type="ECO:0000256" key="1">
    <source>
        <dbReference type="SAM" id="MobiDB-lite"/>
    </source>
</evidence>
<reference evidence="2 3" key="1">
    <citation type="submission" date="2021-06" db="EMBL/GenBank/DDBJ databases">
        <title>Caerostris darwini draft genome.</title>
        <authorList>
            <person name="Kono N."/>
            <person name="Arakawa K."/>
        </authorList>
    </citation>
    <scope>NUCLEOTIDE SEQUENCE [LARGE SCALE GENOMIC DNA]</scope>
</reference>